<reference evidence="3 4" key="1">
    <citation type="submission" date="2019-06" db="EMBL/GenBank/DDBJ databases">
        <title>Persicimonas caeni gen. nov., sp. nov., a predatory bacterium isolated from solar saltern.</title>
        <authorList>
            <person name="Wang S."/>
        </authorList>
    </citation>
    <scope>NUCLEOTIDE SEQUENCE [LARGE SCALE GENOMIC DNA]</scope>
    <source>
        <strain evidence="3 4">YN101</strain>
    </source>
</reference>
<accession>A0A4Y6PQY7</accession>
<feature type="signal peptide" evidence="2">
    <location>
        <begin position="1"/>
        <end position="23"/>
    </location>
</feature>
<name>A0A4Y6PQY7_PERCE</name>
<dbReference type="Proteomes" id="UP000315995">
    <property type="component" value="Chromosome"/>
</dbReference>
<dbReference type="RefSeq" id="WP_141197152.1">
    <property type="nucleotide sequence ID" value="NZ_CP041186.1"/>
</dbReference>
<keyword evidence="2" id="KW-0732">Signal</keyword>
<evidence type="ECO:0000256" key="1">
    <source>
        <dbReference type="SAM" id="MobiDB-lite"/>
    </source>
</evidence>
<feature type="compositionally biased region" description="Polar residues" evidence="1">
    <location>
        <begin position="53"/>
        <end position="64"/>
    </location>
</feature>
<evidence type="ECO:0000313" key="3">
    <source>
        <dbReference type="EMBL" id="QDG50660.1"/>
    </source>
</evidence>
<sequence length="289" mass="32155">MSNVVPTLAVLLLGLVASGCNLAVDVDEYPYRGRGDAFLVEDTTDTTDITDTSVQDGGDTSDTADTIDPQDITDEKPPSGKPFLIFTELMPDSSMPPDESTEYGEFIEVKNIGTAPADPRRIIIQLGGSERRIQVDPFPSDDAEREVFDNLQWIEPGEYFVFVREDRDYYKLTAELEAGTFYEYGRWFDAVPLSNSSRRLQLSYKAAEFHLVEHDAIEWAGGRLIDPTGESIETLGSQEDVAWGLHRDFEDAQENNDPTNWCFHVTPLTDSPVMASPGRPTPTDCVGEE</sequence>
<gene>
    <name evidence="3" type="ORF">FIV42_07915</name>
</gene>
<evidence type="ECO:0000256" key="2">
    <source>
        <dbReference type="SAM" id="SignalP"/>
    </source>
</evidence>
<dbReference type="EMBL" id="CP041186">
    <property type="protein sequence ID" value="QDG50660.1"/>
    <property type="molecule type" value="Genomic_DNA"/>
</dbReference>
<evidence type="ECO:0000313" key="4">
    <source>
        <dbReference type="Proteomes" id="UP000315995"/>
    </source>
</evidence>
<dbReference type="OrthoDB" id="5497472at2"/>
<feature type="chain" id="PRO_5030106267" evidence="2">
    <location>
        <begin position="24"/>
        <end position="289"/>
    </location>
</feature>
<protein>
    <submittedName>
        <fullName evidence="3">Lamin tail domain-containing protein</fullName>
    </submittedName>
</protein>
<accession>A0A5B8Y2M8</accession>
<keyword evidence="4" id="KW-1185">Reference proteome</keyword>
<dbReference type="AlphaFoldDB" id="A0A4Y6PQY7"/>
<proteinExistence type="predicted"/>
<feature type="region of interest" description="Disordered" evidence="1">
    <location>
        <begin position="48"/>
        <end position="79"/>
    </location>
</feature>
<organism evidence="3 4">
    <name type="scientific">Persicimonas caeni</name>
    <dbReference type="NCBI Taxonomy" id="2292766"/>
    <lineage>
        <taxon>Bacteria</taxon>
        <taxon>Deltaproteobacteria</taxon>
        <taxon>Bradymonadales</taxon>
        <taxon>Bradymonadaceae</taxon>
        <taxon>Persicimonas</taxon>
    </lineage>
</organism>